<dbReference type="PROSITE" id="PS50005">
    <property type="entry name" value="TPR"/>
    <property type="match status" value="1"/>
</dbReference>
<sequence length="904" mass="101960">MSLNINEDLKEFPCTFNLARGHKVTQERFRHVKNNVESVIDCSPEEQIRNTNILTWVMFNLGDKHKAVELNIEALKASEDRNITALGNNVFIMYNKGNKLKSLNTPFQKLLALLKDERFEQLKIEALAEQAYCYTRLGGEKNYKICIDLFKKCVDRCPHNYDWKFGLGLVYRRFTNFSSISQEQKEELIAESAQLLFEVARCGNDKLKGLAYAQLVVGYMTFPKQQDRVFKDYDLQSLCEEALKYGDQNPTVLTHVGRCLKDVDVDKAIDLLKKSLELRLNSIACHHLGLCYEKKFENKLLQRKPCPLDDSKHQKASSAADSKHQKESSAADSKHQKESSAADSKHQKESSAADSKHQKESSAADSKHQKESSAADSKHQKESSAADSKHQKESSAADSKHQKESSAADSKHQKESSAADSKHQKESSAADSKHQKDSSAADSKHQKESSAADSKHQKASSTEEDFLMAAERCYIKAIEISYDENIPAKLHLGDFYFRLEKFDKALAQYNQIIDSNQGSSYLLCLVNARDKAGKCLKTYNDPDSLNEAHDHFTKAIALAADLVSSNRESAESTSAIWESFKKMLDENEQMPQSRTKNKNKIKLLDLVQAHRDIVLLVVQSFRQDPETDDLDIVKSGLTSGLKSGQYEDALLILNLASTIAAITLNPLWSDPEMLEIRAETYLTTAWARLIKDSPDYIRTFQQMFQLRYGQCVGMVSEAEEETLTKKGDILIVNDETLDSEEGPDITTKLASNLLNIFQVIFGLKTSRNLDMSTDYSHMQGGLLQEMSNYSLVLLVVGENDSNDYNSMLQAVHKVEGPEILLVSLREKPHIALILQSKEVIHVARVLRNHIRFTETLPQSCQEPSSNDIINTLFQGDKEAIVRLFCCLAGKDFHKILQIFKSKNL</sequence>
<dbReference type="SUPFAM" id="SSF48452">
    <property type="entry name" value="TPR-like"/>
    <property type="match status" value="2"/>
</dbReference>
<proteinExistence type="predicted"/>
<dbReference type="RefSeq" id="XP_055877758.1">
    <property type="nucleotide sequence ID" value="XM_056021783.1"/>
</dbReference>
<name>A0A9W2ZRX9_BIOGL</name>
<dbReference type="OrthoDB" id="10009071at2759"/>
<dbReference type="Proteomes" id="UP001165740">
    <property type="component" value="Chromosome 2"/>
</dbReference>
<dbReference type="Gene3D" id="1.25.40.10">
    <property type="entry name" value="Tetratricopeptide repeat domain"/>
    <property type="match status" value="2"/>
</dbReference>
<feature type="repeat" description="TPR" evidence="1">
    <location>
        <begin position="486"/>
        <end position="519"/>
    </location>
</feature>
<dbReference type="AlphaFoldDB" id="A0A9W2ZRX9"/>
<evidence type="ECO:0000313" key="7">
    <source>
        <dbReference type="RefSeq" id="XP_055877762.1"/>
    </source>
</evidence>
<evidence type="ECO:0000256" key="1">
    <source>
        <dbReference type="PROSITE-ProRule" id="PRU00339"/>
    </source>
</evidence>
<feature type="region of interest" description="Disordered" evidence="2">
    <location>
        <begin position="307"/>
        <end position="463"/>
    </location>
</feature>
<dbReference type="RefSeq" id="XP_055877760.1">
    <property type="nucleotide sequence ID" value="XM_056021785.1"/>
</dbReference>
<gene>
    <name evidence="4 5 6 7" type="primary">LOC106053200</name>
</gene>
<dbReference type="InterPro" id="IPR011990">
    <property type="entry name" value="TPR-like_helical_dom_sf"/>
</dbReference>
<dbReference type="GeneID" id="106053200"/>
<protein>
    <submittedName>
        <fullName evidence="4 5">Uncharacterized protein LOC106053200</fullName>
    </submittedName>
</protein>
<keyword evidence="3" id="KW-1185">Reference proteome</keyword>
<organism evidence="3 6">
    <name type="scientific">Biomphalaria glabrata</name>
    <name type="common">Bloodfluke planorb</name>
    <name type="synonym">Freshwater snail</name>
    <dbReference type="NCBI Taxonomy" id="6526"/>
    <lineage>
        <taxon>Eukaryota</taxon>
        <taxon>Metazoa</taxon>
        <taxon>Spiralia</taxon>
        <taxon>Lophotrochozoa</taxon>
        <taxon>Mollusca</taxon>
        <taxon>Gastropoda</taxon>
        <taxon>Heterobranchia</taxon>
        <taxon>Euthyneura</taxon>
        <taxon>Panpulmonata</taxon>
        <taxon>Hygrophila</taxon>
        <taxon>Lymnaeoidea</taxon>
        <taxon>Planorbidae</taxon>
        <taxon>Biomphalaria</taxon>
    </lineage>
</organism>
<feature type="compositionally biased region" description="Basic and acidic residues" evidence="2">
    <location>
        <begin position="321"/>
        <end position="456"/>
    </location>
</feature>
<keyword evidence="1" id="KW-0802">TPR repeat</keyword>
<reference evidence="4 5" key="1">
    <citation type="submission" date="2025-04" db="UniProtKB">
        <authorList>
            <consortium name="RefSeq"/>
        </authorList>
    </citation>
    <scope>IDENTIFICATION</scope>
</reference>
<dbReference type="InterPro" id="IPR019734">
    <property type="entry name" value="TPR_rpt"/>
</dbReference>
<dbReference type="SMART" id="SM00028">
    <property type="entry name" value="TPR"/>
    <property type="match status" value="2"/>
</dbReference>
<evidence type="ECO:0000313" key="4">
    <source>
        <dbReference type="RefSeq" id="XP_055877758.1"/>
    </source>
</evidence>
<dbReference type="RefSeq" id="XP_055877762.1">
    <property type="nucleotide sequence ID" value="XM_056021787.1"/>
</dbReference>
<evidence type="ECO:0000256" key="2">
    <source>
        <dbReference type="SAM" id="MobiDB-lite"/>
    </source>
</evidence>
<evidence type="ECO:0000313" key="6">
    <source>
        <dbReference type="RefSeq" id="XP_055877761.1"/>
    </source>
</evidence>
<accession>A0A9W2ZRX9</accession>
<evidence type="ECO:0000313" key="5">
    <source>
        <dbReference type="RefSeq" id="XP_055877760.1"/>
    </source>
</evidence>
<dbReference type="RefSeq" id="XP_055877761.1">
    <property type="nucleotide sequence ID" value="XM_056021786.1"/>
</dbReference>
<evidence type="ECO:0000313" key="3">
    <source>
        <dbReference type="Proteomes" id="UP001165740"/>
    </source>
</evidence>